<accession>A0ABS5EL39</accession>
<organism evidence="2 3">
    <name type="scientific">Neoroseomonas terrae</name>
    <dbReference type="NCBI Taxonomy" id="424799"/>
    <lineage>
        <taxon>Bacteria</taxon>
        <taxon>Pseudomonadati</taxon>
        <taxon>Pseudomonadota</taxon>
        <taxon>Alphaproteobacteria</taxon>
        <taxon>Acetobacterales</taxon>
        <taxon>Acetobacteraceae</taxon>
        <taxon>Neoroseomonas</taxon>
    </lineage>
</organism>
<dbReference type="SUPFAM" id="SSF54593">
    <property type="entry name" value="Glyoxalase/Bleomycin resistance protein/Dihydroxybiphenyl dioxygenase"/>
    <property type="match status" value="1"/>
</dbReference>
<protein>
    <submittedName>
        <fullName evidence="2">VOC family protein</fullName>
    </submittedName>
</protein>
<dbReference type="Pfam" id="PF00903">
    <property type="entry name" value="Glyoxalase"/>
    <property type="match status" value="1"/>
</dbReference>
<evidence type="ECO:0000313" key="3">
    <source>
        <dbReference type="Proteomes" id="UP000698752"/>
    </source>
</evidence>
<feature type="domain" description="VOC" evidence="1">
    <location>
        <begin position="4"/>
        <end position="125"/>
    </location>
</feature>
<dbReference type="InterPro" id="IPR029068">
    <property type="entry name" value="Glyas_Bleomycin-R_OHBP_Dase"/>
</dbReference>
<reference evidence="3" key="1">
    <citation type="journal article" date="2021" name="Syst. Appl. Microbiol.">
        <title>Roseomonas hellenica sp. nov., isolated from roots of wild-growing Alkanna tinctoria.</title>
        <authorList>
            <person name="Rat A."/>
            <person name="Naranjo H.D."/>
            <person name="Lebbe L."/>
            <person name="Cnockaert M."/>
            <person name="Krigas N."/>
            <person name="Grigoriadou K."/>
            <person name="Maloupa E."/>
            <person name="Willems A."/>
        </authorList>
    </citation>
    <scope>NUCLEOTIDE SEQUENCE [LARGE SCALE GENOMIC DNA]</scope>
    <source>
        <strain evidence="3">LMG 31159</strain>
    </source>
</reference>
<dbReference type="Proteomes" id="UP000698752">
    <property type="component" value="Unassembled WGS sequence"/>
</dbReference>
<keyword evidence="3" id="KW-1185">Reference proteome</keyword>
<dbReference type="EMBL" id="JAAEDI010000020">
    <property type="protein sequence ID" value="MBR0651739.1"/>
    <property type="molecule type" value="Genomic_DNA"/>
</dbReference>
<dbReference type="InterPro" id="IPR004360">
    <property type="entry name" value="Glyas_Fos-R_dOase_dom"/>
</dbReference>
<gene>
    <name evidence="2" type="ORF">GXW78_18865</name>
</gene>
<dbReference type="InterPro" id="IPR037523">
    <property type="entry name" value="VOC_core"/>
</dbReference>
<dbReference type="PROSITE" id="PS51819">
    <property type="entry name" value="VOC"/>
    <property type="match status" value="1"/>
</dbReference>
<dbReference type="Gene3D" id="3.10.180.10">
    <property type="entry name" value="2,3-Dihydroxybiphenyl 1,2-Dioxygenase, domain 1"/>
    <property type="match status" value="1"/>
</dbReference>
<evidence type="ECO:0000313" key="2">
    <source>
        <dbReference type="EMBL" id="MBR0651739.1"/>
    </source>
</evidence>
<proteinExistence type="predicted"/>
<evidence type="ECO:0000259" key="1">
    <source>
        <dbReference type="PROSITE" id="PS51819"/>
    </source>
</evidence>
<comment type="caution">
    <text evidence="2">The sequence shown here is derived from an EMBL/GenBank/DDBJ whole genome shotgun (WGS) entry which is preliminary data.</text>
</comment>
<name>A0ABS5EL39_9PROT</name>
<sequence>MTAPFDQQITFLYAEDPAPSWRFYEEVLGLVLAQDQGTCRIYAPAPGGRAFLGVCRARGPRVTDNPRVQGGAIVTFVVHDVEGWHARLVAAGVETATKPSFSEAYRVTSFFFRDPAGYTLEVQRFERPDWPAPARA</sequence>
<dbReference type="RefSeq" id="WP_211870446.1">
    <property type="nucleotide sequence ID" value="NZ_JAAEDI010000020.1"/>
</dbReference>